<keyword evidence="1" id="KW-0812">Transmembrane</keyword>
<proteinExistence type="predicted"/>
<dbReference type="AlphaFoldDB" id="A0A5K0W5L7"/>
<name>A0A5K0W5L7_9MAGN</name>
<dbReference type="EMBL" id="LR721774">
    <property type="protein sequence ID" value="VVV47565.1"/>
    <property type="molecule type" value="Genomic_DNA"/>
</dbReference>
<keyword evidence="1" id="KW-1133">Transmembrane helix</keyword>
<evidence type="ECO:0000256" key="1">
    <source>
        <dbReference type="SAM" id="Phobius"/>
    </source>
</evidence>
<evidence type="ECO:0000313" key="2">
    <source>
        <dbReference type="EMBL" id="VVV47565.1"/>
    </source>
</evidence>
<gene>
    <name evidence="2" type="ORF">NYM_LOCUS3607</name>
</gene>
<accession>A0A5K0W5L7</accession>
<sequence length="42" mass="4443">MSDLLAIPESISCWSSKKLWTTVGIAVVGVAVASGYFLASKR</sequence>
<organism evidence="2">
    <name type="scientific">Nymphaea colorata</name>
    <name type="common">pocket water lily</name>
    <dbReference type="NCBI Taxonomy" id="210225"/>
    <lineage>
        <taxon>Eukaryota</taxon>
        <taxon>Viridiplantae</taxon>
        <taxon>Streptophyta</taxon>
        <taxon>Embryophyta</taxon>
        <taxon>Tracheophyta</taxon>
        <taxon>Spermatophyta</taxon>
        <taxon>Magnoliopsida</taxon>
        <taxon>Nymphaeales</taxon>
        <taxon>Nymphaeaceae</taxon>
        <taxon>Nymphaea</taxon>
    </lineage>
</organism>
<protein>
    <submittedName>
        <fullName evidence="2">Uncharacterized protein</fullName>
    </submittedName>
</protein>
<reference evidence="2" key="1">
    <citation type="submission" date="2019-09" db="EMBL/GenBank/DDBJ databases">
        <authorList>
            <person name="Zhang L."/>
        </authorList>
    </citation>
    <scope>NUCLEOTIDE SEQUENCE</scope>
</reference>
<keyword evidence="1" id="KW-0472">Membrane</keyword>
<feature type="transmembrane region" description="Helical" evidence="1">
    <location>
        <begin position="20"/>
        <end position="39"/>
    </location>
</feature>